<protein>
    <recommendedName>
        <fullName evidence="3">GDSL-like lipase/acylhydrolase family protein</fullName>
    </recommendedName>
</protein>
<dbReference type="AlphaFoldDB" id="A0A7X5XYB4"/>
<dbReference type="Proteomes" id="UP000531251">
    <property type="component" value="Unassembled WGS sequence"/>
</dbReference>
<evidence type="ECO:0000313" key="1">
    <source>
        <dbReference type="EMBL" id="NJB97627.1"/>
    </source>
</evidence>
<dbReference type="InterPro" id="IPR036514">
    <property type="entry name" value="SGNH_hydro_sf"/>
</dbReference>
<dbReference type="GO" id="GO:0016788">
    <property type="term" value="F:hydrolase activity, acting on ester bonds"/>
    <property type="evidence" value="ECO:0007669"/>
    <property type="project" value="UniProtKB-ARBA"/>
</dbReference>
<accession>A0A7X5XYB4</accession>
<proteinExistence type="predicted"/>
<gene>
    <name evidence="1" type="ORF">GGR89_001942</name>
</gene>
<dbReference type="RefSeq" id="WP_125971835.1">
    <property type="nucleotide sequence ID" value="NZ_BAAADY010000048.1"/>
</dbReference>
<name>A0A7X5XYB4_9SPHN</name>
<dbReference type="EMBL" id="JAATJB010000005">
    <property type="protein sequence ID" value="NJB97627.1"/>
    <property type="molecule type" value="Genomic_DNA"/>
</dbReference>
<organism evidence="1 2">
    <name type="scientific">Sphingomonas trueperi</name>
    <dbReference type="NCBI Taxonomy" id="53317"/>
    <lineage>
        <taxon>Bacteria</taxon>
        <taxon>Pseudomonadati</taxon>
        <taxon>Pseudomonadota</taxon>
        <taxon>Alphaproteobacteria</taxon>
        <taxon>Sphingomonadales</taxon>
        <taxon>Sphingomonadaceae</taxon>
        <taxon>Sphingomonas</taxon>
    </lineage>
</organism>
<dbReference type="SUPFAM" id="SSF52266">
    <property type="entry name" value="SGNH hydrolase"/>
    <property type="match status" value="1"/>
</dbReference>
<evidence type="ECO:0008006" key="3">
    <source>
        <dbReference type="Google" id="ProtNLM"/>
    </source>
</evidence>
<keyword evidence="2" id="KW-1185">Reference proteome</keyword>
<sequence>MTAPARRLPKRDRYLLPLVVLAVALTMVIGSEVAARWWMPEQPNDACLADDAFFGKLPRKNCTSRTKVAEGDWTTYRYNECGYRSETSCAPVPASTIRISVIGASTSWGYRIPTPQTWWHRTSDALSKICGRPVDVQNLGGVYNLNQVARTVQPALQLKPDAVLMIVTPFDLQRLPPGDFDMAWQPEAAPAAPKRELLGKIKDSLEVSRFATFAQHMLYRQPESYLNGFLTSGDRAGFLRPPFNGEWQRRLTFADHALAHIAGQVHAQGVPLILAFVPHQAQADILTLRKAYPGVDPYAIDRALGAIAARHGIIYRDLTASFGNREDAASLYMNVDSHPTGAANSLIADGMVSGLLASSLRDGKCSASAGKE</sequence>
<reference evidence="1 2" key="1">
    <citation type="submission" date="2020-03" db="EMBL/GenBank/DDBJ databases">
        <title>Genomic Encyclopedia of Type Strains, Phase IV (KMG-IV): sequencing the most valuable type-strain genomes for metagenomic binning, comparative biology and taxonomic classification.</title>
        <authorList>
            <person name="Goeker M."/>
        </authorList>
    </citation>
    <scope>NUCLEOTIDE SEQUENCE [LARGE SCALE GENOMIC DNA]</scope>
    <source>
        <strain evidence="1 2">DSM 7225</strain>
    </source>
</reference>
<dbReference type="Gene3D" id="3.40.50.1110">
    <property type="entry name" value="SGNH hydrolase"/>
    <property type="match status" value="1"/>
</dbReference>
<comment type="caution">
    <text evidence="1">The sequence shown here is derived from an EMBL/GenBank/DDBJ whole genome shotgun (WGS) entry which is preliminary data.</text>
</comment>
<evidence type="ECO:0000313" key="2">
    <source>
        <dbReference type="Proteomes" id="UP000531251"/>
    </source>
</evidence>